<dbReference type="RefSeq" id="WP_011395571.1">
    <property type="nucleotide sequence ID" value="NC_007645.1"/>
</dbReference>
<gene>
    <name evidence="6" type="ordered locus">HCH_01645</name>
</gene>
<keyword evidence="7" id="KW-1185">Reference proteome</keyword>
<sequence length="223" mass="24315">MESTHCADVRALLVDDHPIVIDALSTSLLALKLCNWIDKANTLAEAKEKLANDADFSLVLLDLHLSDAEGIHAMMTMREAYPDIPIIIFSGDDSTDTIAKAFEYGVRGYVPKNSPVEVVVSAVKVVLAGSCYIPPHAIRMLGFEPAAGTVAIGNTAVETRPYFSPRQEQVFHYLLEGMPNKVIAARLDMAEGTVKTHMNTIFRALGVRNRAQAILKARQLGVI</sequence>
<dbReference type="InterPro" id="IPR058245">
    <property type="entry name" value="NreC/VraR/RcsB-like_REC"/>
</dbReference>
<dbReference type="InterPro" id="IPR011006">
    <property type="entry name" value="CheY-like_superfamily"/>
</dbReference>
<organism evidence="6 7">
    <name type="scientific">Hahella chejuensis (strain KCTC 2396)</name>
    <dbReference type="NCBI Taxonomy" id="349521"/>
    <lineage>
        <taxon>Bacteria</taxon>
        <taxon>Pseudomonadati</taxon>
        <taxon>Pseudomonadota</taxon>
        <taxon>Gammaproteobacteria</taxon>
        <taxon>Oceanospirillales</taxon>
        <taxon>Hahellaceae</taxon>
        <taxon>Hahella</taxon>
    </lineage>
</organism>
<proteinExistence type="predicted"/>
<feature type="modified residue" description="4-aspartylphosphate" evidence="3">
    <location>
        <position position="62"/>
    </location>
</feature>
<dbReference type="InterPro" id="IPR036388">
    <property type="entry name" value="WH-like_DNA-bd_sf"/>
</dbReference>
<dbReference type="SMART" id="SM00421">
    <property type="entry name" value="HTH_LUXR"/>
    <property type="match status" value="1"/>
</dbReference>
<dbReference type="PRINTS" id="PR00038">
    <property type="entry name" value="HTHLUXR"/>
</dbReference>
<keyword evidence="1 3" id="KW-0597">Phosphoprotein</keyword>
<feature type="domain" description="HTH luxR-type" evidence="4">
    <location>
        <begin position="156"/>
        <end position="221"/>
    </location>
</feature>
<dbReference type="SUPFAM" id="SSF52172">
    <property type="entry name" value="CheY-like"/>
    <property type="match status" value="1"/>
</dbReference>
<dbReference type="EMBL" id="CP000155">
    <property type="protein sequence ID" value="ABC28499.1"/>
    <property type="molecule type" value="Genomic_DNA"/>
</dbReference>
<dbReference type="Pfam" id="PF00072">
    <property type="entry name" value="Response_reg"/>
    <property type="match status" value="1"/>
</dbReference>
<dbReference type="STRING" id="349521.HCH_01645"/>
<evidence type="ECO:0000256" key="3">
    <source>
        <dbReference type="PROSITE-ProRule" id="PRU00169"/>
    </source>
</evidence>
<dbReference type="Gene3D" id="1.10.10.10">
    <property type="entry name" value="Winged helix-like DNA-binding domain superfamily/Winged helix DNA-binding domain"/>
    <property type="match status" value="1"/>
</dbReference>
<accession>Q2SLH5</accession>
<evidence type="ECO:0000256" key="2">
    <source>
        <dbReference type="ARBA" id="ARBA00023125"/>
    </source>
</evidence>
<feature type="domain" description="Response regulatory" evidence="5">
    <location>
        <begin position="10"/>
        <end position="127"/>
    </location>
</feature>
<dbReference type="Gene3D" id="3.40.50.2300">
    <property type="match status" value="1"/>
</dbReference>
<dbReference type="GO" id="GO:0003677">
    <property type="term" value="F:DNA binding"/>
    <property type="evidence" value="ECO:0007669"/>
    <property type="project" value="UniProtKB-KW"/>
</dbReference>
<dbReference type="PANTHER" id="PTHR45566">
    <property type="entry name" value="HTH-TYPE TRANSCRIPTIONAL REGULATOR YHJB-RELATED"/>
    <property type="match status" value="1"/>
</dbReference>
<evidence type="ECO:0000259" key="4">
    <source>
        <dbReference type="PROSITE" id="PS50043"/>
    </source>
</evidence>
<dbReference type="HOGENOM" id="CLU_000445_90_8_6"/>
<keyword evidence="2 6" id="KW-0238">DNA-binding</keyword>
<dbReference type="InterPro" id="IPR001789">
    <property type="entry name" value="Sig_transdc_resp-reg_receiver"/>
</dbReference>
<evidence type="ECO:0000313" key="6">
    <source>
        <dbReference type="EMBL" id="ABC28499.1"/>
    </source>
</evidence>
<dbReference type="GO" id="GO:0006355">
    <property type="term" value="P:regulation of DNA-templated transcription"/>
    <property type="evidence" value="ECO:0007669"/>
    <property type="project" value="InterPro"/>
</dbReference>
<dbReference type="OrthoDB" id="9794397at2"/>
<dbReference type="PROSITE" id="PS50043">
    <property type="entry name" value="HTH_LUXR_2"/>
    <property type="match status" value="1"/>
</dbReference>
<dbReference type="PANTHER" id="PTHR45566:SF1">
    <property type="entry name" value="HTH-TYPE TRANSCRIPTIONAL REGULATOR YHJB-RELATED"/>
    <property type="match status" value="1"/>
</dbReference>
<evidence type="ECO:0000259" key="5">
    <source>
        <dbReference type="PROSITE" id="PS50110"/>
    </source>
</evidence>
<dbReference type="SUPFAM" id="SSF46894">
    <property type="entry name" value="C-terminal effector domain of the bipartite response regulators"/>
    <property type="match status" value="1"/>
</dbReference>
<evidence type="ECO:0000256" key="1">
    <source>
        <dbReference type="ARBA" id="ARBA00022553"/>
    </source>
</evidence>
<dbReference type="CDD" id="cd17535">
    <property type="entry name" value="REC_NarL-like"/>
    <property type="match status" value="1"/>
</dbReference>
<dbReference type="AlphaFoldDB" id="Q2SLH5"/>
<dbReference type="Pfam" id="PF00196">
    <property type="entry name" value="GerE"/>
    <property type="match status" value="1"/>
</dbReference>
<dbReference type="InterPro" id="IPR000792">
    <property type="entry name" value="Tscrpt_reg_LuxR_C"/>
</dbReference>
<dbReference type="CDD" id="cd06170">
    <property type="entry name" value="LuxR_C_like"/>
    <property type="match status" value="1"/>
</dbReference>
<dbReference type="PROSITE" id="PS50110">
    <property type="entry name" value="RESPONSE_REGULATORY"/>
    <property type="match status" value="1"/>
</dbReference>
<evidence type="ECO:0000313" key="7">
    <source>
        <dbReference type="Proteomes" id="UP000000238"/>
    </source>
</evidence>
<dbReference type="InterPro" id="IPR051015">
    <property type="entry name" value="EvgA-like"/>
</dbReference>
<dbReference type="eggNOG" id="COG2197">
    <property type="taxonomic scope" value="Bacteria"/>
</dbReference>
<dbReference type="GO" id="GO:0000160">
    <property type="term" value="P:phosphorelay signal transduction system"/>
    <property type="evidence" value="ECO:0007669"/>
    <property type="project" value="InterPro"/>
</dbReference>
<dbReference type="SMART" id="SM00448">
    <property type="entry name" value="REC"/>
    <property type="match status" value="1"/>
</dbReference>
<reference evidence="6 7" key="1">
    <citation type="journal article" date="2005" name="Nucleic Acids Res.">
        <title>Genomic blueprint of Hahella chejuensis, a marine microbe producing an algicidal agent.</title>
        <authorList>
            <person name="Jeong H."/>
            <person name="Yim J.H."/>
            <person name="Lee C."/>
            <person name="Choi S.-H."/>
            <person name="Park Y.K."/>
            <person name="Yoon S.H."/>
            <person name="Hur C.-G."/>
            <person name="Kang H.-Y."/>
            <person name="Kim D."/>
            <person name="Lee H.H."/>
            <person name="Park K.H."/>
            <person name="Park S.-H."/>
            <person name="Park H.-S."/>
            <person name="Lee H.K."/>
            <person name="Oh T.K."/>
            <person name="Kim J.F."/>
        </authorList>
    </citation>
    <scope>NUCLEOTIDE SEQUENCE [LARGE SCALE GENOMIC DNA]</scope>
    <source>
        <strain evidence="6 7">KCTC 2396</strain>
    </source>
</reference>
<dbReference type="InterPro" id="IPR016032">
    <property type="entry name" value="Sig_transdc_resp-reg_C-effctor"/>
</dbReference>
<protein>
    <submittedName>
        <fullName evidence="6">Response regulator containing a CheY-like receiver domain and an HTH DNA-binding domain</fullName>
    </submittedName>
</protein>
<dbReference type="KEGG" id="hch:HCH_01645"/>
<dbReference type="Proteomes" id="UP000000238">
    <property type="component" value="Chromosome"/>
</dbReference>
<name>Q2SLH5_HAHCH</name>